<name>A0ABN8ISS9_9NEOP</name>
<dbReference type="Proteomes" id="UP000837857">
    <property type="component" value="Chromosome 3"/>
</dbReference>
<evidence type="ECO:0000313" key="2">
    <source>
        <dbReference type="Proteomes" id="UP000837857"/>
    </source>
</evidence>
<gene>
    <name evidence="1" type="ORF">IPOD504_LOCUS12258</name>
</gene>
<evidence type="ECO:0000313" key="1">
    <source>
        <dbReference type="EMBL" id="CAH2062879.1"/>
    </source>
</evidence>
<reference evidence="1" key="1">
    <citation type="submission" date="2022-03" db="EMBL/GenBank/DDBJ databases">
        <authorList>
            <person name="Martin H S."/>
        </authorList>
    </citation>
    <scope>NUCLEOTIDE SEQUENCE</scope>
</reference>
<keyword evidence="2" id="KW-1185">Reference proteome</keyword>
<organism evidence="1 2">
    <name type="scientific">Iphiclides podalirius</name>
    <name type="common">scarce swallowtail</name>
    <dbReference type="NCBI Taxonomy" id="110791"/>
    <lineage>
        <taxon>Eukaryota</taxon>
        <taxon>Metazoa</taxon>
        <taxon>Ecdysozoa</taxon>
        <taxon>Arthropoda</taxon>
        <taxon>Hexapoda</taxon>
        <taxon>Insecta</taxon>
        <taxon>Pterygota</taxon>
        <taxon>Neoptera</taxon>
        <taxon>Endopterygota</taxon>
        <taxon>Lepidoptera</taxon>
        <taxon>Glossata</taxon>
        <taxon>Ditrysia</taxon>
        <taxon>Papilionoidea</taxon>
        <taxon>Papilionidae</taxon>
        <taxon>Papilioninae</taxon>
        <taxon>Iphiclides</taxon>
    </lineage>
</organism>
<accession>A0ABN8ISS9</accession>
<dbReference type="EMBL" id="OW152815">
    <property type="protein sequence ID" value="CAH2062879.1"/>
    <property type="molecule type" value="Genomic_DNA"/>
</dbReference>
<feature type="non-terminal residue" evidence="1">
    <location>
        <position position="122"/>
    </location>
</feature>
<protein>
    <submittedName>
        <fullName evidence="1">Uncharacterized protein</fullName>
    </submittedName>
</protein>
<sequence length="122" mass="14070">MGQPKGKRPDDHPRYRWKVEVHKDLGPSNWQETARNRAVASFSVKILVGSLSQRSKYERSANPQWGRVVDYHLIGQILLSVRAKDQVLRKQINSVLSVYAVKIFLQNHVLPALLQTLDQDER</sequence>
<proteinExistence type="predicted"/>